<sequence length="244" mass="26305">MANVTLLMTRPRVAAERFIQALPATLKHRVSVCYSPLLEILPVNAEIDLTRVKGVIFTSVNGVSSTLGLTQPCGLVAYCVGKATADAASQAGWSAKMMGETARELIDTMLASRAVGPLLHLSGQHVRGDIAGELTNAGCLVRRLVVYDQKLLELTESAQVLIHEGGRIIAPMFSARTARHFFEQCPQDARLHVIALSPAVAKPLPNMPNLTVTLCNRPDTDNMKREVENVLNLLCRVESAGGAQ</sequence>
<dbReference type="InterPro" id="IPR003754">
    <property type="entry name" value="4pyrrol_synth_uPrphyn_synth"/>
</dbReference>
<dbReference type="RefSeq" id="WP_036049861.1">
    <property type="nucleotide sequence ID" value="NZ_FPAW01000015.1"/>
</dbReference>
<evidence type="ECO:0000313" key="3">
    <source>
        <dbReference type="Proteomes" id="UP000182466"/>
    </source>
</evidence>
<dbReference type="CDD" id="cd06578">
    <property type="entry name" value="HemD"/>
    <property type="match status" value="1"/>
</dbReference>
<dbReference type="Pfam" id="PF02602">
    <property type="entry name" value="HEM4"/>
    <property type="match status" value="1"/>
</dbReference>
<dbReference type="SUPFAM" id="SSF69618">
    <property type="entry name" value="HemD-like"/>
    <property type="match status" value="1"/>
</dbReference>
<reference evidence="2 3" key="1">
    <citation type="submission" date="2016-10" db="EMBL/GenBank/DDBJ databases">
        <authorList>
            <person name="de Groot N.N."/>
        </authorList>
    </citation>
    <scope>NUCLEOTIDE SEQUENCE [LARGE SCALE GENOMIC DNA]</scope>
    <source>
        <strain evidence="2 3">CGMCC 1.10959</strain>
    </source>
</reference>
<evidence type="ECO:0000259" key="1">
    <source>
        <dbReference type="Pfam" id="PF02602"/>
    </source>
</evidence>
<gene>
    <name evidence="2" type="ORF">SAMN05216236_11582</name>
</gene>
<accession>A0A1I7CAK0</accession>
<protein>
    <submittedName>
        <fullName evidence="2">Uroporphyrinogen-III synthase</fullName>
    </submittedName>
</protein>
<dbReference type="AlphaFoldDB" id="A0A1I7CAK0"/>
<dbReference type="Proteomes" id="UP000182466">
    <property type="component" value="Unassembled WGS sequence"/>
</dbReference>
<organism evidence="2 3">
    <name type="scientific">Sedimentitalea nanhaiensis</name>
    <dbReference type="NCBI Taxonomy" id="999627"/>
    <lineage>
        <taxon>Bacteria</taxon>
        <taxon>Pseudomonadati</taxon>
        <taxon>Pseudomonadota</taxon>
        <taxon>Alphaproteobacteria</taxon>
        <taxon>Rhodobacterales</taxon>
        <taxon>Paracoccaceae</taxon>
        <taxon>Sedimentitalea</taxon>
    </lineage>
</organism>
<proteinExistence type="predicted"/>
<dbReference type="OrthoDB" id="7204250at2"/>
<evidence type="ECO:0000313" key="2">
    <source>
        <dbReference type="EMBL" id="SFT96433.1"/>
    </source>
</evidence>
<dbReference type="STRING" id="999627.SAMN05216236_11582"/>
<dbReference type="InterPro" id="IPR036108">
    <property type="entry name" value="4pyrrol_syn_uPrphyn_synt_sf"/>
</dbReference>
<keyword evidence="3" id="KW-1185">Reference proteome</keyword>
<dbReference type="EMBL" id="FPAW01000015">
    <property type="protein sequence ID" value="SFT96433.1"/>
    <property type="molecule type" value="Genomic_DNA"/>
</dbReference>
<dbReference type="Gene3D" id="3.40.50.10090">
    <property type="match status" value="2"/>
</dbReference>
<dbReference type="GO" id="GO:0004852">
    <property type="term" value="F:uroporphyrinogen-III synthase activity"/>
    <property type="evidence" value="ECO:0007669"/>
    <property type="project" value="InterPro"/>
</dbReference>
<name>A0A1I7CAK0_9RHOB</name>
<dbReference type="eggNOG" id="COG1587">
    <property type="taxonomic scope" value="Bacteria"/>
</dbReference>
<feature type="domain" description="Tetrapyrrole biosynthesis uroporphyrinogen III synthase" evidence="1">
    <location>
        <begin position="31"/>
        <end position="207"/>
    </location>
</feature>
<dbReference type="GO" id="GO:0033014">
    <property type="term" value="P:tetrapyrrole biosynthetic process"/>
    <property type="evidence" value="ECO:0007669"/>
    <property type="project" value="InterPro"/>
</dbReference>